<evidence type="ECO:0000256" key="1">
    <source>
        <dbReference type="SAM" id="MobiDB-lite"/>
    </source>
</evidence>
<dbReference type="SMART" id="SM00456">
    <property type="entry name" value="WW"/>
    <property type="match status" value="1"/>
</dbReference>
<dbReference type="PROSITE" id="PS50275">
    <property type="entry name" value="SAC"/>
    <property type="match status" value="1"/>
</dbReference>
<dbReference type="PANTHER" id="PTHR46817">
    <property type="entry name" value="PHOSPHOINOSITIDE PHOSPHATASE SAC9-RELATED"/>
    <property type="match status" value="1"/>
</dbReference>
<dbReference type="InterPro" id="IPR057554">
    <property type="entry name" value="SAC9_C"/>
</dbReference>
<keyword evidence="5" id="KW-1185">Reference proteome</keyword>
<dbReference type="PROSITE" id="PS01159">
    <property type="entry name" value="WW_DOMAIN_1"/>
    <property type="match status" value="1"/>
</dbReference>
<feature type="domain" description="SAC" evidence="3">
    <location>
        <begin position="146"/>
        <end position="486"/>
    </location>
</feature>
<evidence type="ECO:0000259" key="2">
    <source>
        <dbReference type="PROSITE" id="PS50020"/>
    </source>
</evidence>
<evidence type="ECO:0008006" key="6">
    <source>
        <dbReference type="Google" id="ProtNLM"/>
    </source>
</evidence>
<sequence length="1692" mass="185711">MAETSRGGVRKETMVVFIESESGEYVIVVSLSTRDDTQIITIDPTTGALYYSGKRGLDLFSSEEVGPYLRSRGLHSRPIVKAKAILGYAALGSVGVLLLATKVKATILELPGGDTVYTVTESRWFKIPLSNPQFQSKAEAKNAAELTDITIDGLHFYCETRDITRPFPSSEPVENPDREFVWNLWLSTPFRSMGLQNHCVVLLQGFAESRMFSDAKDQPVTLALTARRSRLHPGTRYLARGLNATFSTGNEVECEQLVWPSRVDPGRPHPFSTYLWRRGTVPIWWGAEIKSTVAEAEIYVAATDPYLGSGKYYRRLSQRYRNNRGKVRGGEAGDGSSKSLLVCVNLLRTGPGKPETILSTHFRNSVSDVNSRCEIPDARLCLMDYDWHAETKSVGEPSTVSGLWKLLKDPAIAVGFGMGEYYPGGNPDPKIDVRPNKGLRGGYFTLESNQDGVIRFNCADSLDRTNAASFFGAVQVLTEQCRRLMLPLDSSNPSIWLAGGDDRDSSRGALGPLPPGWEMRTDAVTGQVFYIDHNTKTTTWDHPCPDEPWGRFDEPWQRFDLSVEKFRDATLPLPIAAMAELFLAAGDIHATLYTGSKAMHSHIINIFSEEVGKGKRSAVTNMGITLQRRFLNVLMDSSRQRQLEMYVGYRFYKYFPTLSGRPLQVLTRPQACLLNQVQNRFTRSNPPTLLLTGNFKDAAWVCPPGNFVQLLIYLAEPCHVSQILLTVSHGADDTTSPGSLDISVGRTLKDLQLVLEGIKIPKCANGTVLSYPLLGRLDTEEIAITGAGAGEQAFSWLYDFEEQEGEIDFLTRLVEIKLYPATAGASITVGQVEVLGASLLWTSVLKDPEIALMKTSPSSKPPSPFSTQTRSMTLPNIDLLSMESTASTSSSLIDPAPMTRSYSSPDTISSQVFDLLTGEFIVNEKSFHEKGSELSTFNSSTKQSNGNPSQTRGNPNPFVSPASATVKTNPFSEPPRPELPRPPSQAQPNAQVYLGLLKALCGKVRDKPLTYEEAMELEIARLHLGLSAADRDRALVSIGRDPATIDPNKLMSPGVMVQVKQAASQLIILAEIDTEDKDLSSLGFNQRKSEPDELLESLHCLRVGCLSSSCKINYLKGSGTFQYFDKLAKSSNFLGNCTLCKQKVCAACHSGKGSALLYYNISNPAIPGGAGGNPKPARGPTAIDAVICKRCCPPEVREPILLERLKSALGSRRKTRVKDACILAVEGVVGSENPAKEGSPASSGYESFLEGEVSLAEFPQAGIISSVASAAESDPVHTLLMSGNDASTSCWRAPSGVDAVELTVVLNSLSIVSSVMIMTRLGGYMVKDAPMVELWSGTTADEAARTYLGRYDIQAEVSKPRSPRGLPPEYYRYRLRQVVTCRIIWMKFTLPSLSSASNTNLNPGPAVMDLLSFDPVPAQASGSGSVMNNSTDISGSSIYVHAKRVIVIGQQIPEDLNGKFMTPMERQEQKMFLDAPPKSTRTRVQVEERARSGGRVLEQDVNPQTPDISGFRLDAFAAVKNIAKYTPSWAEKSLENRFLGGAVEELITNVPTLRIRVSAVQETNRPLLVGNFLLPIAKSGTPLYFDFERPIMARKLIFELVGNISAFSDEDPLQSEADMRDFPLPSSLSLLNKVRAYRDTVELHTSPRSGTMGSSFHSIFCLEHNAWRGREKKDRDNGHSISSILWLRHSML</sequence>
<name>A0ABD1Y755_9MARC</name>
<dbReference type="SUPFAM" id="SSF51045">
    <property type="entry name" value="WW domain"/>
    <property type="match status" value="1"/>
</dbReference>
<dbReference type="InterPro" id="IPR057555">
    <property type="entry name" value="SAC9_GBDL_1st"/>
</dbReference>
<dbReference type="Pfam" id="PF00397">
    <property type="entry name" value="WW"/>
    <property type="match status" value="1"/>
</dbReference>
<dbReference type="InterPro" id="IPR002013">
    <property type="entry name" value="SAC_dom"/>
</dbReference>
<gene>
    <name evidence="4" type="ORF">R1flu_002620</name>
</gene>
<dbReference type="Pfam" id="PF24790">
    <property type="entry name" value="SAC9_GBDL_1st"/>
    <property type="match status" value="1"/>
</dbReference>
<accession>A0ABD1Y755</accession>
<evidence type="ECO:0000259" key="3">
    <source>
        <dbReference type="PROSITE" id="PS50275"/>
    </source>
</evidence>
<evidence type="ECO:0000313" key="5">
    <source>
        <dbReference type="Proteomes" id="UP001605036"/>
    </source>
</evidence>
<protein>
    <recommendedName>
        <fullName evidence="6">Phosphoinositide phosphatase SAC9</fullName>
    </recommendedName>
</protein>
<feature type="domain" description="WW" evidence="2">
    <location>
        <begin position="511"/>
        <end position="545"/>
    </location>
</feature>
<dbReference type="Proteomes" id="UP001605036">
    <property type="component" value="Unassembled WGS sequence"/>
</dbReference>
<dbReference type="PANTHER" id="PTHR46817:SF1">
    <property type="entry name" value="SAC DOMAIN-CONTAINING PROTEIN"/>
    <property type="match status" value="1"/>
</dbReference>
<dbReference type="InterPro" id="IPR057553">
    <property type="entry name" value="SAC9_GBDL_2nd"/>
</dbReference>
<feature type="compositionally biased region" description="Polar residues" evidence="1">
    <location>
        <begin position="933"/>
        <end position="954"/>
    </location>
</feature>
<evidence type="ECO:0000313" key="4">
    <source>
        <dbReference type="EMBL" id="KAL2622415.1"/>
    </source>
</evidence>
<dbReference type="InterPro" id="IPR036020">
    <property type="entry name" value="WW_dom_sf"/>
</dbReference>
<dbReference type="InterPro" id="IPR001202">
    <property type="entry name" value="WW_dom"/>
</dbReference>
<dbReference type="CDD" id="cd00201">
    <property type="entry name" value="WW"/>
    <property type="match status" value="1"/>
</dbReference>
<dbReference type="Gene3D" id="2.20.70.10">
    <property type="match status" value="1"/>
</dbReference>
<reference evidence="4 5" key="1">
    <citation type="submission" date="2024-09" db="EMBL/GenBank/DDBJ databases">
        <title>Chromosome-scale assembly of Riccia fluitans.</title>
        <authorList>
            <person name="Paukszto L."/>
            <person name="Sawicki J."/>
            <person name="Karawczyk K."/>
            <person name="Piernik-Szablinska J."/>
            <person name="Szczecinska M."/>
            <person name="Mazdziarz M."/>
        </authorList>
    </citation>
    <scope>NUCLEOTIDE SEQUENCE [LARGE SCALE GENOMIC DNA]</scope>
    <source>
        <strain evidence="4">Rf_01</strain>
        <tissue evidence="4">Aerial parts of the thallus</tissue>
    </source>
</reference>
<dbReference type="Pfam" id="PF24789">
    <property type="entry name" value="SAC9_GBDL_2nd"/>
    <property type="match status" value="1"/>
</dbReference>
<feature type="region of interest" description="Disordered" evidence="1">
    <location>
        <begin position="931"/>
        <end position="987"/>
    </location>
</feature>
<comment type="caution">
    <text evidence="4">The sequence shown here is derived from an EMBL/GenBank/DDBJ whole genome shotgun (WGS) entry which is preliminary data.</text>
</comment>
<proteinExistence type="predicted"/>
<dbReference type="Pfam" id="PF02383">
    <property type="entry name" value="Syja_N"/>
    <property type="match status" value="1"/>
</dbReference>
<dbReference type="Pfam" id="PF24765">
    <property type="entry name" value="SAC9_C"/>
    <property type="match status" value="1"/>
</dbReference>
<dbReference type="EMBL" id="JBHFFA010000006">
    <property type="protein sequence ID" value="KAL2622415.1"/>
    <property type="molecule type" value="Genomic_DNA"/>
</dbReference>
<organism evidence="4 5">
    <name type="scientific">Riccia fluitans</name>
    <dbReference type="NCBI Taxonomy" id="41844"/>
    <lineage>
        <taxon>Eukaryota</taxon>
        <taxon>Viridiplantae</taxon>
        <taxon>Streptophyta</taxon>
        <taxon>Embryophyta</taxon>
        <taxon>Marchantiophyta</taxon>
        <taxon>Marchantiopsida</taxon>
        <taxon>Marchantiidae</taxon>
        <taxon>Marchantiales</taxon>
        <taxon>Ricciaceae</taxon>
        <taxon>Riccia</taxon>
    </lineage>
</organism>
<dbReference type="PROSITE" id="PS50020">
    <property type="entry name" value="WW_DOMAIN_2"/>
    <property type="match status" value="1"/>
</dbReference>